<evidence type="ECO:0000259" key="2">
    <source>
        <dbReference type="PROSITE" id="PS50213"/>
    </source>
</evidence>
<reference evidence="3 4" key="1">
    <citation type="submission" date="2019-03" db="EMBL/GenBank/DDBJ databases">
        <title>Sequencing the genomes of 1000 actinobacteria strains.</title>
        <authorList>
            <person name="Klenk H.-P."/>
        </authorList>
    </citation>
    <scope>NUCLEOTIDE SEQUENCE [LARGE SCALE GENOMIC DNA]</scope>
    <source>
        <strain evidence="3 4">DSM 18936</strain>
    </source>
</reference>
<evidence type="ECO:0000313" key="4">
    <source>
        <dbReference type="Proteomes" id="UP000294558"/>
    </source>
</evidence>
<protein>
    <submittedName>
        <fullName evidence="3">Fasciclin domain-containing protein</fullName>
    </submittedName>
</protein>
<proteinExistence type="predicted"/>
<dbReference type="SMART" id="SM00554">
    <property type="entry name" value="FAS1"/>
    <property type="match status" value="1"/>
</dbReference>
<dbReference type="EMBL" id="SOAU01000001">
    <property type="protein sequence ID" value="TDT16068.1"/>
    <property type="molecule type" value="Genomic_DNA"/>
</dbReference>
<keyword evidence="4" id="KW-1185">Reference proteome</keyword>
<dbReference type="SUPFAM" id="SSF82153">
    <property type="entry name" value="FAS1 domain"/>
    <property type="match status" value="1"/>
</dbReference>
<dbReference type="Proteomes" id="UP000294558">
    <property type="component" value="Unassembled WGS sequence"/>
</dbReference>
<organism evidence="3 4">
    <name type="scientific">Ilumatobacter fluminis</name>
    <dbReference type="NCBI Taxonomy" id="467091"/>
    <lineage>
        <taxon>Bacteria</taxon>
        <taxon>Bacillati</taxon>
        <taxon>Actinomycetota</taxon>
        <taxon>Acidimicrobiia</taxon>
        <taxon>Acidimicrobiales</taxon>
        <taxon>Ilumatobacteraceae</taxon>
        <taxon>Ilumatobacter</taxon>
    </lineage>
</organism>
<accession>A0A4V3EIX2</accession>
<dbReference type="InterPro" id="IPR050904">
    <property type="entry name" value="Adhesion/Biosynth-related"/>
</dbReference>
<dbReference type="AlphaFoldDB" id="A0A4V3EIX2"/>
<dbReference type="FunFam" id="2.30.180.10:FF:000032">
    <property type="entry name" value="Fasciclin domain-containing protein, putative"/>
    <property type="match status" value="1"/>
</dbReference>
<gene>
    <name evidence="3" type="ORF">BDK89_1650</name>
</gene>
<dbReference type="PANTHER" id="PTHR10900">
    <property type="entry name" value="PERIOSTIN-RELATED"/>
    <property type="match status" value="1"/>
</dbReference>
<keyword evidence="1" id="KW-0732">Signal</keyword>
<evidence type="ECO:0000256" key="1">
    <source>
        <dbReference type="SAM" id="SignalP"/>
    </source>
</evidence>
<feature type="domain" description="FAS1" evidence="2">
    <location>
        <begin position="77"/>
        <end position="208"/>
    </location>
</feature>
<dbReference type="Pfam" id="PF02469">
    <property type="entry name" value="Fasciclin"/>
    <property type="match status" value="1"/>
</dbReference>
<dbReference type="PANTHER" id="PTHR10900:SF77">
    <property type="entry name" value="FI19380P1"/>
    <property type="match status" value="1"/>
</dbReference>
<dbReference type="InterPro" id="IPR036378">
    <property type="entry name" value="FAS1_dom_sf"/>
</dbReference>
<sequence length="212" mass="21495">MNSGISRLLPIESWKPTIMSRNTIRRSLTATGAALTLALVGAACAGDDDTDADDVVDSVADAVDDATSDTIDTADSDATVEAALTDPTVEESVTTFLTLASNTDELPGDGEVTLFVPTDAAFAAAAIENLDALIDDPAMIGDVLSAHAVEGVAMSADLSDGDTLTPVLGDDVTVSVGDDGSVMIGEATVVQADIEFDGGVIHIIDGVIMLPA</sequence>
<dbReference type="PROSITE" id="PS50213">
    <property type="entry name" value="FAS1"/>
    <property type="match status" value="1"/>
</dbReference>
<feature type="chain" id="PRO_5038575225" evidence="1">
    <location>
        <begin position="46"/>
        <end position="212"/>
    </location>
</feature>
<name>A0A4V3EIX2_9ACTN</name>
<feature type="signal peptide" evidence="1">
    <location>
        <begin position="1"/>
        <end position="45"/>
    </location>
</feature>
<dbReference type="Gene3D" id="2.30.180.10">
    <property type="entry name" value="FAS1 domain"/>
    <property type="match status" value="1"/>
</dbReference>
<dbReference type="InterPro" id="IPR000782">
    <property type="entry name" value="FAS1_domain"/>
</dbReference>
<comment type="caution">
    <text evidence="3">The sequence shown here is derived from an EMBL/GenBank/DDBJ whole genome shotgun (WGS) entry which is preliminary data.</text>
</comment>
<evidence type="ECO:0000313" key="3">
    <source>
        <dbReference type="EMBL" id="TDT16068.1"/>
    </source>
</evidence>